<dbReference type="RefSeq" id="WP_369250392.1">
    <property type="nucleotide sequence ID" value="NZ_CP163443.1"/>
</dbReference>
<evidence type="ECO:0008006" key="2">
    <source>
        <dbReference type="Google" id="ProtNLM"/>
    </source>
</evidence>
<organism evidence="1">
    <name type="scientific">Streptomyces sp. R41</name>
    <dbReference type="NCBI Taxonomy" id="3238632"/>
    <lineage>
        <taxon>Bacteria</taxon>
        <taxon>Bacillati</taxon>
        <taxon>Actinomycetota</taxon>
        <taxon>Actinomycetes</taxon>
        <taxon>Kitasatosporales</taxon>
        <taxon>Streptomycetaceae</taxon>
        <taxon>Streptomyces</taxon>
    </lineage>
</organism>
<dbReference type="GO" id="GO:0030246">
    <property type="term" value="F:carbohydrate binding"/>
    <property type="evidence" value="ECO:0007669"/>
    <property type="project" value="InterPro"/>
</dbReference>
<name>A0AB39RTG6_9ACTN</name>
<sequence>MTVPLEIVTDPAHGGRWTSLRAGGREWLWRREAPGRESVSPGDVFVDAGGLEECVPTVRGAPDHGDAWSRPWTRDQHGTETVRASRFVLTRAMRPTADGVEADYVLTADPDFRFVWAAHALLDLSEHATLHARAGASTRLFPEAAPLLGRTWPTGAPWVEGSWPAPRGLSLDRLGPDDGTAVGAVVDVSRCCVHDHEDRLALTLEADGQPLSMGLWRNLGGFPAEHPYRSTGVEPMLGRVFDLAEASPGDAARVPASGEVRWRLTLTADCRCP</sequence>
<dbReference type="EMBL" id="CP163443">
    <property type="protein sequence ID" value="XDQ57323.1"/>
    <property type="molecule type" value="Genomic_DNA"/>
</dbReference>
<dbReference type="AlphaFoldDB" id="A0AB39RTG6"/>
<proteinExistence type="predicted"/>
<dbReference type="Gene3D" id="2.70.98.10">
    <property type="match status" value="1"/>
</dbReference>
<accession>A0AB39RTG6</accession>
<protein>
    <recommendedName>
        <fullName evidence="2">Aldose epimerase</fullName>
    </recommendedName>
</protein>
<gene>
    <name evidence="1" type="ORF">AB5J53_39435</name>
</gene>
<reference evidence="1" key="1">
    <citation type="submission" date="2024-07" db="EMBL/GenBank/DDBJ databases">
        <authorList>
            <person name="Yu S.T."/>
        </authorList>
    </citation>
    <scope>NUCLEOTIDE SEQUENCE</scope>
    <source>
        <strain evidence="1">R41</strain>
    </source>
</reference>
<dbReference type="InterPro" id="IPR014718">
    <property type="entry name" value="GH-type_carb-bd"/>
</dbReference>
<evidence type="ECO:0000313" key="1">
    <source>
        <dbReference type="EMBL" id="XDQ57323.1"/>
    </source>
</evidence>